<dbReference type="EMBL" id="CACQ02001179">
    <property type="protein sequence ID" value="CCF34537.1"/>
    <property type="molecule type" value="Genomic_DNA"/>
</dbReference>
<organism evidence="1 2">
    <name type="scientific">Colletotrichum higginsianum (strain IMI 349063)</name>
    <name type="common">Crucifer anthracnose fungus</name>
    <dbReference type="NCBI Taxonomy" id="759273"/>
    <lineage>
        <taxon>Eukaryota</taxon>
        <taxon>Fungi</taxon>
        <taxon>Dikarya</taxon>
        <taxon>Ascomycota</taxon>
        <taxon>Pezizomycotina</taxon>
        <taxon>Sordariomycetes</taxon>
        <taxon>Hypocreomycetidae</taxon>
        <taxon>Glomerellales</taxon>
        <taxon>Glomerellaceae</taxon>
        <taxon>Colletotrichum</taxon>
        <taxon>Colletotrichum destructivum species complex</taxon>
    </lineage>
</organism>
<name>H1V2T5_COLHI</name>
<reference evidence="2" key="1">
    <citation type="journal article" date="2012" name="Nat. Genet.">
        <title>Lifestyle transitions in plant pathogenic Colletotrichum fungi deciphered by genome and transcriptome analyses.</title>
        <authorList>
            <person name="O'Connell R.J."/>
            <person name="Thon M.R."/>
            <person name="Hacquard S."/>
            <person name="Amyotte S.G."/>
            <person name="Kleemann J."/>
            <person name="Torres M.F."/>
            <person name="Damm U."/>
            <person name="Buiate E.A."/>
            <person name="Epstein L."/>
            <person name="Alkan N."/>
            <person name="Altmueller J."/>
            <person name="Alvarado-Balderrama L."/>
            <person name="Bauser C.A."/>
            <person name="Becker C."/>
            <person name="Birren B.W."/>
            <person name="Chen Z."/>
            <person name="Choi J."/>
            <person name="Crouch J.A."/>
            <person name="Duvick J.P."/>
            <person name="Farman M.A."/>
            <person name="Gan P."/>
            <person name="Heiman D."/>
            <person name="Henrissat B."/>
            <person name="Howard R.J."/>
            <person name="Kabbage M."/>
            <person name="Koch C."/>
            <person name="Kracher B."/>
            <person name="Kubo Y."/>
            <person name="Law A.D."/>
            <person name="Lebrun M.-H."/>
            <person name="Lee Y.-H."/>
            <person name="Miyara I."/>
            <person name="Moore N."/>
            <person name="Neumann U."/>
            <person name="Nordstroem K."/>
            <person name="Panaccione D.G."/>
            <person name="Panstruga R."/>
            <person name="Place M."/>
            <person name="Proctor R.H."/>
            <person name="Prusky D."/>
            <person name="Rech G."/>
            <person name="Reinhardt R."/>
            <person name="Rollins J.A."/>
            <person name="Rounsley S."/>
            <person name="Schardl C.L."/>
            <person name="Schwartz D.C."/>
            <person name="Shenoy N."/>
            <person name="Shirasu K."/>
            <person name="Sikhakolli U.R."/>
            <person name="Stueber K."/>
            <person name="Sukno S.A."/>
            <person name="Sweigard J.A."/>
            <person name="Takano Y."/>
            <person name="Takahara H."/>
            <person name="Trail F."/>
            <person name="van der Does H.C."/>
            <person name="Voll L.M."/>
            <person name="Will I."/>
            <person name="Young S."/>
            <person name="Zeng Q."/>
            <person name="Zhang J."/>
            <person name="Zhou S."/>
            <person name="Dickman M.B."/>
            <person name="Schulze-Lefert P."/>
            <person name="Ver Loren van Themaat E."/>
            <person name="Ma L.-J."/>
            <person name="Vaillancourt L.J."/>
        </authorList>
    </citation>
    <scope>NUCLEOTIDE SEQUENCE [LARGE SCALE GENOMIC DNA]</scope>
    <source>
        <strain evidence="2">IMI 349063</strain>
    </source>
</reference>
<evidence type="ECO:0000313" key="1">
    <source>
        <dbReference type="EMBL" id="CCF34537.1"/>
    </source>
</evidence>
<accession>H1V2T5</accession>
<sequence>MQCESDVVLRGRRPHPRDPATIASIVASRMRILARVAPPKRRCVAHASLSSLLLIMHATRLALLTGDDESGSDEGPSSLWHFDRGVKCGLYNEYGQNGEEHVATWFRLCCLGRFLPRNNSLITSNCRRNAMLIRAHITMSSASRLHHISASPAALVRPLHICEGQTQVPF</sequence>
<evidence type="ECO:0000313" key="2">
    <source>
        <dbReference type="Proteomes" id="UP000007174"/>
    </source>
</evidence>
<proteinExistence type="predicted"/>
<dbReference type="Proteomes" id="UP000007174">
    <property type="component" value="Unassembled WGS sequence"/>
</dbReference>
<feature type="non-terminal residue" evidence="1">
    <location>
        <position position="170"/>
    </location>
</feature>
<dbReference type="AlphaFoldDB" id="H1V2T5"/>
<gene>
    <name evidence="1" type="ORF">CH063_01154</name>
</gene>
<dbReference type="HOGENOM" id="CLU_1574429_0_0_1"/>
<protein>
    <submittedName>
        <fullName evidence="1">Uncharacterized protein</fullName>
    </submittedName>
</protein>